<evidence type="ECO:0000259" key="6">
    <source>
        <dbReference type="Pfam" id="PF05426"/>
    </source>
</evidence>
<dbReference type="OrthoDB" id="9772435at2"/>
<dbReference type="PANTHER" id="PTHR39210:SF1">
    <property type="entry name" value="HEPARIN-SULFATE LYASE"/>
    <property type="match status" value="1"/>
</dbReference>
<dbReference type="InterPro" id="IPR012480">
    <property type="entry name" value="Hepar_II_III_C"/>
</dbReference>
<evidence type="ECO:0000259" key="7">
    <source>
        <dbReference type="Pfam" id="PF07940"/>
    </source>
</evidence>
<keyword evidence="3" id="KW-0574">Periplasm</keyword>
<dbReference type="SUPFAM" id="SSF48230">
    <property type="entry name" value="Chondroitin AC/alginate lyase"/>
    <property type="match status" value="1"/>
</dbReference>
<dbReference type="Gene3D" id="2.70.98.70">
    <property type="match status" value="1"/>
</dbReference>
<dbReference type="GO" id="GO:0042597">
    <property type="term" value="C:periplasmic space"/>
    <property type="evidence" value="ECO:0007669"/>
    <property type="project" value="UniProtKB-SubCell"/>
</dbReference>
<dbReference type="InterPro" id="IPR008397">
    <property type="entry name" value="Alginate_lyase_dom"/>
</dbReference>
<dbReference type="EMBL" id="QEAS01000017">
    <property type="protein sequence ID" value="PWG79120.1"/>
    <property type="molecule type" value="Genomic_DNA"/>
</dbReference>
<proteinExistence type="predicted"/>
<feature type="domain" description="Alginate lyase" evidence="6">
    <location>
        <begin position="87"/>
        <end position="297"/>
    </location>
</feature>
<evidence type="ECO:0000313" key="9">
    <source>
        <dbReference type="Proteomes" id="UP000245647"/>
    </source>
</evidence>
<dbReference type="Proteomes" id="UP000245647">
    <property type="component" value="Unassembled WGS sequence"/>
</dbReference>
<evidence type="ECO:0000256" key="2">
    <source>
        <dbReference type="ARBA" id="ARBA00022729"/>
    </source>
</evidence>
<keyword evidence="2 5" id="KW-0732">Signal</keyword>
<accession>A0A2U2PCN8</accession>
<comment type="subcellular location">
    <subcellularLocation>
        <location evidence="1">Periplasm</location>
    </subcellularLocation>
</comment>
<keyword evidence="9" id="KW-1185">Reference proteome</keyword>
<feature type="domain" description="Heparinase II/III-like C-terminal" evidence="7">
    <location>
        <begin position="377"/>
        <end position="549"/>
    </location>
</feature>
<dbReference type="RefSeq" id="WP_109417366.1">
    <property type="nucleotide sequence ID" value="NZ_QEAS01000017.1"/>
</dbReference>
<dbReference type="GO" id="GO:0016829">
    <property type="term" value="F:lyase activity"/>
    <property type="evidence" value="ECO:0007669"/>
    <property type="project" value="UniProtKB-KW"/>
</dbReference>
<evidence type="ECO:0000256" key="5">
    <source>
        <dbReference type="SAM" id="SignalP"/>
    </source>
</evidence>
<dbReference type="Gene3D" id="1.50.10.100">
    <property type="entry name" value="Chondroitin AC/alginate lyase"/>
    <property type="match status" value="1"/>
</dbReference>
<feature type="signal peptide" evidence="5">
    <location>
        <begin position="1"/>
        <end position="21"/>
    </location>
</feature>
<organism evidence="8 9">
    <name type="scientific">Pararcticibacter amylolyticus</name>
    <dbReference type="NCBI Taxonomy" id="2173175"/>
    <lineage>
        <taxon>Bacteria</taxon>
        <taxon>Pseudomonadati</taxon>
        <taxon>Bacteroidota</taxon>
        <taxon>Sphingobacteriia</taxon>
        <taxon>Sphingobacteriales</taxon>
        <taxon>Sphingobacteriaceae</taxon>
        <taxon>Pararcticibacter</taxon>
    </lineage>
</organism>
<protein>
    <submittedName>
        <fullName evidence="8">Heparinase</fullName>
    </submittedName>
</protein>
<evidence type="ECO:0000256" key="1">
    <source>
        <dbReference type="ARBA" id="ARBA00004418"/>
    </source>
</evidence>
<keyword evidence="4" id="KW-0456">Lyase</keyword>
<sequence>MNYLKKVVIAIFCLNFSILQAQEHPNIMLSKAGIEEVREGCNKYPLLQKSFAQVKADADKALGTKISIPVPNDGGGGPSHEQHKRNYQAVLACGISYQITGEIKYADYVKDMLLGYASQYEKWPLKHPKSKTSNQSGRIFWQILNDCVWQVNVIQGYDLVYNAINSRDRKIIETRLFTPVVKFITETSKETFNRIHNHGTWAVAAVGLTGYVMNKREYVEMALKGSDKSGKSGYLAQLDHLFSPDGYYTEGPYYQRYALLPFMIFAKAINQYEPQTGIYTYRNNILEKAINTSLQSSYTNGAFFPVNDAIKDKTIESGELVYGVDLAYAEMGGGADLLDIAQRQGRVIVSDAGLKVARDVAEGKAMPFNYKSLLITDGPAGNEGGLGVLRSGSNKDQQCLVFKAASQGMGHGHFDRLNILYYDNGSEVFLDYGAARFINIESKNDGEYLPENKTWAKQTVAHNTIVVDKTSAFKASAERAQQYHPELICFKGEGDIQAVSGREENAWPGVSLVRTSALVHIPGMSKALLVDVFNAESDKVHQYDLPFWYSGYITDTSFPVRQYTKELKPAGDKYGYQHLWLNSNDSVASGSGYITVMNNRRFYTTHFAGTSPVNVKLASIGANDPSLNLFNGKAFILSQAGTAYQTFLSVTESHGKIDPVAETTTGAKSIVSALRIIRSDREQTNISFDVEGKTYRVVINYKDKNNFIQLIK</sequence>
<name>A0A2U2PCN8_9SPHI</name>
<dbReference type="Pfam" id="PF05426">
    <property type="entry name" value="Alginate_lyase"/>
    <property type="match status" value="1"/>
</dbReference>
<evidence type="ECO:0000313" key="8">
    <source>
        <dbReference type="EMBL" id="PWG79120.1"/>
    </source>
</evidence>
<dbReference type="AlphaFoldDB" id="A0A2U2PCN8"/>
<gene>
    <name evidence="8" type="ORF">DDR33_18910</name>
</gene>
<dbReference type="InterPro" id="IPR008929">
    <property type="entry name" value="Chondroitin_lyas"/>
</dbReference>
<feature type="chain" id="PRO_5015694286" evidence="5">
    <location>
        <begin position="22"/>
        <end position="712"/>
    </location>
</feature>
<evidence type="ECO:0000256" key="4">
    <source>
        <dbReference type="ARBA" id="ARBA00023239"/>
    </source>
</evidence>
<dbReference type="PANTHER" id="PTHR39210">
    <property type="entry name" value="HEPARIN-SULFATE LYASE"/>
    <property type="match status" value="1"/>
</dbReference>
<comment type="caution">
    <text evidence="8">The sequence shown here is derived from an EMBL/GenBank/DDBJ whole genome shotgun (WGS) entry which is preliminary data.</text>
</comment>
<dbReference type="Pfam" id="PF07940">
    <property type="entry name" value="Hepar_II_III_C"/>
    <property type="match status" value="1"/>
</dbReference>
<evidence type="ECO:0000256" key="3">
    <source>
        <dbReference type="ARBA" id="ARBA00022764"/>
    </source>
</evidence>
<reference evidence="8 9" key="1">
    <citation type="submission" date="2018-04" db="EMBL/GenBank/DDBJ databases">
        <title>Pedobacter chongqingensis sp. nov., isolated from a rottenly hemp rope.</title>
        <authorList>
            <person name="Cai Y."/>
        </authorList>
    </citation>
    <scope>NUCLEOTIDE SEQUENCE [LARGE SCALE GENOMIC DNA]</scope>
    <source>
        <strain evidence="8 9">FJ4-8</strain>
    </source>
</reference>